<keyword evidence="4" id="KW-1185">Reference proteome</keyword>
<dbReference type="RefSeq" id="WP_309906568.1">
    <property type="nucleotide sequence ID" value="NZ_JAVDRF010000014.1"/>
</dbReference>
<evidence type="ECO:0000313" key="4">
    <source>
        <dbReference type="Proteomes" id="UP001184230"/>
    </source>
</evidence>
<dbReference type="EMBL" id="JAVDRF010000014">
    <property type="protein sequence ID" value="MDR6539119.1"/>
    <property type="molecule type" value="Genomic_DNA"/>
</dbReference>
<dbReference type="InterPro" id="IPR051398">
    <property type="entry name" value="Polysacch_Deacetylase"/>
</dbReference>
<reference evidence="3 4" key="1">
    <citation type="submission" date="2023-07" db="EMBL/GenBank/DDBJ databases">
        <title>Sorghum-associated microbial communities from plants grown in Nebraska, USA.</title>
        <authorList>
            <person name="Schachtman D."/>
        </authorList>
    </citation>
    <scope>NUCLEOTIDE SEQUENCE [LARGE SCALE GENOMIC DNA]</scope>
    <source>
        <strain evidence="3 4">DS1781</strain>
    </source>
</reference>
<dbReference type="SUPFAM" id="SSF88713">
    <property type="entry name" value="Glycoside hydrolase/deacetylase"/>
    <property type="match status" value="1"/>
</dbReference>
<dbReference type="CDD" id="cd10918">
    <property type="entry name" value="CE4_NodB_like_5s_6s"/>
    <property type="match status" value="1"/>
</dbReference>
<keyword evidence="1" id="KW-0732">Signal</keyword>
<evidence type="ECO:0000259" key="2">
    <source>
        <dbReference type="PROSITE" id="PS51677"/>
    </source>
</evidence>
<gene>
    <name evidence="3" type="ORF">J2739_004915</name>
</gene>
<dbReference type="PANTHER" id="PTHR34216:SF7">
    <property type="entry name" value="POLY-BETA-1,6-N-ACETYL-D-GLUCOSAMINE N-DEACETYLASE"/>
    <property type="match status" value="1"/>
</dbReference>
<protein>
    <submittedName>
        <fullName evidence="3">Peptidoglycan/xylan/chitin deacetylase (PgdA/CDA1 family)</fullName>
    </submittedName>
</protein>
<dbReference type="Pfam" id="PF01522">
    <property type="entry name" value="Polysacc_deac_1"/>
    <property type="match status" value="1"/>
</dbReference>
<evidence type="ECO:0000313" key="3">
    <source>
        <dbReference type="EMBL" id="MDR6539119.1"/>
    </source>
</evidence>
<dbReference type="Gene3D" id="3.20.20.370">
    <property type="entry name" value="Glycoside hydrolase/deacetylase"/>
    <property type="match status" value="1"/>
</dbReference>
<accession>A0ABU1NL01</accession>
<name>A0ABU1NL01_9BURK</name>
<organism evidence="3 4">
    <name type="scientific">Variovorax soli</name>
    <dbReference type="NCBI Taxonomy" id="376815"/>
    <lineage>
        <taxon>Bacteria</taxon>
        <taxon>Pseudomonadati</taxon>
        <taxon>Pseudomonadota</taxon>
        <taxon>Betaproteobacteria</taxon>
        <taxon>Burkholderiales</taxon>
        <taxon>Comamonadaceae</taxon>
        <taxon>Variovorax</taxon>
    </lineage>
</organism>
<evidence type="ECO:0000256" key="1">
    <source>
        <dbReference type="ARBA" id="ARBA00022729"/>
    </source>
</evidence>
<comment type="caution">
    <text evidence="3">The sequence shown here is derived from an EMBL/GenBank/DDBJ whole genome shotgun (WGS) entry which is preliminary data.</text>
</comment>
<dbReference type="PROSITE" id="PS51677">
    <property type="entry name" value="NODB"/>
    <property type="match status" value="1"/>
</dbReference>
<dbReference type="InterPro" id="IPR002509">
    <property type="entry name" value="NODB_dom"/>
</dbReference>
<dbReference type="InterPro" id="IPR011330">
    <property type="entry name" value="Glyco_hydro/deAcase_b/a-brl"/>
</dbReference>
<dbReference type="PANTHER" id="PTHR34216">
    <property type="match status" value="1"/>
</dbReference>
<proteinExistence type="predicted"/>
<feature type="domain" description="NodB homology" evidence="2">
    <location>
        <begin position="79"/>
        <end position="255"/>
    </location>
</feature>
<dbReference type="Proteomes" id="UP001184230">
    <property type="component" value="Unassembled WGS sequence"/>
</dbReference>
<sequence length="255" mass="28369">MRGLLCSPLAGTAAANGVQSKVPILVFHRFAAAAIDSMTVRVARFQAQLKVLENLACNVIPLSDWVAWRRGERDSLPPRAVVLTADDGHRSQFEVMAPLLHACGWPVTLFVYPSAISNASYAMTWPQLRELLAEPGFAVQSHTYWHPNLLKERDRMSPDAFRRFAADQLQRSRDTLQQRLSRTVSLLAWPFGLSDEGLWAQAADRGYQAAFSLGNRSASRRDPIFAVPRHLIVDSVDERQLTDLLEAAFKSGDAS</sequence>